<keyword evidence="2" id="KW-0472">Membrane</keyword>
<feature type="non-terminal residue" evidence="4">
    <location>
        <position position="1"/>
    </location>
</feature>
<protein>
    <recommendedName>
        <fullName evidence="3">PPM-type phosphatase domain-containing protein</fullName>
    </recommendedName>
</protein>
<keyword evidence="1" id="KW-0378">Hydrolase</keyword>
<keyword evidence="2" id="KW-1133">Transmembrane helix</keyword>
<evidence type="ECO:0000256" key="1">
    <source>
        <dbReference type="ARBA" id="ARBA00022801"/>
    </source>
</evidence>
<evidence type="ECO:0000256" key="2">
    <source>
        <dbReference type="SAM" id="Phobius"/>
    </source>
</evidence>
<name>X1KEI4_9ZZZZ</name>
<feature type="non-terminal residue" evidence="4">
    <location>
        <position position="255"/>
    </location>
</feature>
<dbReference type="InterPro" id="IPR036457">
    <property type="entry name" value="PPM-type-like_dom_sf"/>
</dbReference>
<gene>
    <name evidence="4" type="ORF">S06H3_21359</name>
</gene>
<feature type="domain" description="PPM-type phosphatase" evidence="3">
    <location>
        <begin position="68"/>
        <end position="255"/>
    </location>
</feature>
<dbReference type="PANTHER" id="PTHR43156">
    <property type="entry name" value="STAGE II SPORULATION PROTEIN E-RELATED"/>
    <property type="match status" value="1"/>
</dbReference>
<feature type="transmembrane region" description="Helical" evidence="2">
    <location>
        <begin position="19"/>
        <end position="37"/>
    </location>
</feature>
<dbReference type="GO" id="GO:0016791">
    <property type="term" value="F:phosphatase activity"/>
    <property type="evidence" value="ECO:0007669"/>
    <property type="project" value="TreeGrafter"/>
</dbReference>
<evidence type="ECO:0000259" key="3">
    <source>
        <dbReference type="SMART" id="SM00331"/>
    </source>
</evidence>
<dbReference type="InterPro" id="IPR052016">
    <property type="entry name" value="Bact_Sigma-Reg"/>
</dbReference>
<dbReference type="AlphaFoldDB" id="X1KEI4"/>
<dbReference type="SMART" id="SM00331">
    <property type="entry name" value="PP2C_SIG"/>
    <property type="match status" value="1"/>
</dbReference>
<organism evidence="4">
    <name type="scientific">marine sediment metagenome</name>
    <dbReference type="NCBI Taxonomy" id="412755"/>
    <lineage>
        <taxon>unclassified sequences</taxon>
        <taxon>metagenomes</taxon>
        <taxon>ecological metagenomes</taxon>
    </lineage>
</organism>
<proteinExistence type="predicted"/>
<dbReference type="PANTHER" id="PTHR43156:SF2">
    <property type="entry name" value="STAGE II SPORULATION PROTEIN E"/>
    <property type="match status" value="1"/>
</dbReference>
<dbReference type="Gene3D" id="3.60.40.10">
    <property type="entry name" value="PPM-type phosphatase domain"/>
    <property type="match status" value="1"/>
</dbReference>
<dbReference type="InterPro" id="IPR001932">
    <property type="entry name" value="PPM-type_phosphatase-like_dom"/>
</dbReference>
<dbReference type="EMBL" id="BARV01011209">
    <property type="protein sequence ID" value="GAI05068.1"/>
    <property type="molecule type" value="Genomic_DNA"/>
</dbReference>
<sequence>NEEGTEIKVVITPPFWKTLWFRLLGAIVILSLGYVLYKERFRNVRMKTELQSAHDAQMSIMPQADPKLDNYDISGICIPANEVGGDFFDYFWLNEEKTKFGVAVGDVSGKAMQAAMTAVMTSGMVYLKAGETASVSEIISRLSRPMYLKTDRKMFTALCLASFDVPKKEMTFTNAGLIEPLLKSDHSTSFIETVGLKHPLGFGQNVTYEEKTVQLVSDDVIVLLSDGVPEARNSSKELYGEKRLKGLVENMDTSQ</sequence>
<evidence type="ECO:0000313" key="4">
    <source>
        <dbReference type="EMBL" id="GAI05068.1"/>
    </source>
</evidence>
<dbReference type="Pfam" id="PF07228">
    <property type="entry name" value="SpoIIE"/>
    <property type="match status" value="1"/>
</dbReference>
<reference evidence="4" key="1">
    <citation type="journal article" date="2014" name="Front. Microbiol.">
        <title>High frequency of phylogenetically diverse reductive dehalogenase-homologous genes in deep subseafloor sedimentary metagenomes.</title>
        <authorList>
            <person name="Kawai M."/>
            <person name="Futagami T."/>
            <person name="Toyoda A."/>
            <person name="Takaki Y."/>
            <person name="Nishi S."/>
            <person name="Hori S."/>
            <person name="Arai W."/>
            <person name="Tsubouchi T."/>
            <person name="Morono Y."/>
            <person name="Uchiyama I."/>
            <person name="Ito T."/>
            <person name="Fujiyama A."/>
            <person name="Inagaki F."/>
            <person name="Takami H."/>
        </authorList>
    </citation>
    <scope>NUCLEOTIDE SEQUENCE</scope>
    <source>
        <strain evidence="4">Expedition CK06-06</strain>
    </source>
</reference>
<comment type="caution">
    <text evidence="4">The sequence shown here is derived from an EMBL/GenBank/DDBJ whole genome shotgun (WGS) entry which is preliminary data.</text>
</comment>
<keyword evidence="2" id="KW-0812">Transmembrane</keyword>
<accession>X1KEI4</accession>